<proteinExistence type="predicted"/>
<evidence type="ECO:0000313" key="3">
    <source>
        <dbReference type="EMBL" id="KXJ92185.1"/>
    </source>
</evidence>
<feature type="region of interest" description="Disordered" evidence="1">
    <location>
        <begin position="142"/>
        <end position="203"/>
    </location>
</feature>
<dbReference type="InParanoid" id="A0A136J4U1"/>
<feature type="compositionally biased region" description="Pro residues" evidence="1">
    <location>
        <begin position="248"/>
        <end position="257"/>
    </location>
</feature>
<organism evidence="3 4">
    <name type="scientific">Microdochium bolleyi</name>
    <dbReference type="NCBI Taxonomy" id="196109"/>
    <lineage>
        <taxon>Eukaryota</taxon>
        <taxon>Fungi</taxon>
        <taxon>Dikarya</taxon>
        <taxon>Ascomycota</taxon>
        <taxon>Pezizomycotina</taxon>
        <taxon>Sordariomycetes</taxon>
        <taxon>Xylariomycetidae</taxon>
        <taxon>Xylariales</taxon>
        <taxon>Microdochiaceae</taxon>
        <taxon>Microdochium</taxon>
    </lineage>
</organism>
<sequence>MIVPGFSTAAVALVLASHVLAEPIRRPYKASTAARMSVRQVLALSPRATDGYTPADQACGAGDTCNVACGPNYQTCASNDGQTHCFDPSAKQTCCPGGKGDACDAGFFCSADAKGATWCCPDSMTLEQCAKAYNLPGALTSEVAPTNTPPPPVVAPTPSNDIGLPISTTQTAGPVSPPAGSPGGGSPPPPAQTTSTSPAAAAPTSQILVETSASFGPGGNGGSHSSSCVTLTSEIVQTIVTSEEPSVTAPPPPPPAATLPSTTSTIIIPAPTVRPSVSSTVPVFAPTSSVPIAAANSRWPRSEGGAVLVAVALVAAVLV</sequence>
<dbReference type="AlphaFoldDB" id="A0A136J4U1"/>
<dbReference type="EMBL" id="KQ964249">
    <property type="protein sequence ID" value="KXJ92185.1"/>
    <property type="molecule type" value="Genomic_DNA"/>
</dbReference>
<keyword evidence="4" id="KW-1185">Reference proteome</keyword>
<feature type="compositionally biased region" description="Low complexity" evidence="1">
    <location>
        <begin position="192"/>
        <end position="203"/>
    </location>
</feature>
<dbReference type="Proteomes" id="UP000070501">
    <property type="component" value="Unassembled WGS sequence"/>
</dbReference>
<keyword evidence="2" id="KW-0732">Signal</keyword>
<dbReference type="OrthoDB" id="5409186at2759"/>
<feature type="chain" id="PRO_5007293513" evidence="2">
    <location>
        <begin position="22"/>
        <end position="319"/>
    </location>
</feature>
<reference evidence="4" key="1">
    <citation type="submission" date="2016-02" db="EMBL/GenBank/DDBJ databases">
        <title>Draft genome sequence of Microdochium bolleyi, a fungal endophyte of beachgrass.</title>
        <authorList>
            <consortium name="DOE Joint Genome Institute"/>
            <person name="David A.S."/>
            <person name="May G."/>
            <person name="Haridas S."/>
            <person name="Lim J."/>
            <person name="Wang M."/>
            <person name="Labutti K."/>
            <person name="Lipzen A."/>
            <person name="Barry K."/>
            <person name="Grigoriev I.V."/>
        </authorList>
    </citation>
    <scope>NUCLEOTIDE SEQUENCE [LARGE SCALE GENOMIC DNA]</scope>
    <source>
        <strain evidence="4">J235TASD1</strain>
    </source>
</reference>
<name>A0A136J4U1_9PEZI</name>
<feature type="compositionally biased region" description="Pro residues" evidence="1">
    <location>
        <begin position="175"/>
        <end position="191"/>
    </location>
</feature>
<evidence type="ECO:0000256" key="2">
    <source>
        <dbReference type="SAM" id="SignalP"/>
    </source>
</evidence>
<protein>
    <submittedName>
        <fullName evidence="3">Uncharacterized protein</fullName>
    </submittedName>
</protein>
<accession>A0A136J4U1</accession>
<evidence type="ECO:0000313" key="4">
    <source>
        <dbReference type="Proteomes" id="UP000070501"/>
    </source>
</evidence>
<feature type="region of interest" description="Disordered" evidence="1">
    <location>
        <begin position="242"/>
        <end position="261"/>
    </location>
</feature>
<evidence type="ECO:0000256" key="1">
    <source>
        <dbReference type="SAM" id="MobiDB-lite"/>
    </source>
</evidence>
<gene>
    <name evidence="3" type="ORF">Micbo1qcDRAFT_204193</name>
</gene>
<feature type="signal peptide" evidence="2">
    <location>
        <begin position="1"/>
        <end position="21"/>
    </location>
</feature>
<dbReference type="STRING" id="196109.A0A136J4U1"/>